<dbReference type="AlphaFoldDB" id="A0A1V0UKT6"/>
<feature type="transmembrane region" description="Helical" evidence="2">
    <location>
        <begin position="39"/>
        <end position="60"/>
    </location>
</feature>
<feature type="transmembrane region" description="Helical" evidence="2">
    <location>
        <begin position="12"/>
        <end position="33"/>
    </location>
</feature>
<proteinExistence type="predicted"/>
<feature type="region of interest" description="Disordered" evidence="1">
    <location>
        <begin position="134"/>
        <end position="161"/>
    </location>
</feature>
<dbReference type="EMBL" id="CP020570">
    <property type="protein sequence ID" value="ARF65558.1"/>
    <property type="molecule type" value="Genomic_DNA"/>
</dbReference>
<reference evidence="3 4" key="1">
    <citation type="submission" date="2017-03" db="EMBL/GenBank/DDBJ databases">
        <title>Complete Genome Sequence of a natural compounds producer, Streptomyces violaceus S21.</title>
        <authorList>
            <person name="Zhong C."/>
            <person name="Zhao Z."/>
            <person name="Fu J."/>
            <person name="Zong G."/>
            <person name="Qin R."/>
            <person name="Cao G."/>
        </authorList>
    </citation>
    <scope>NUCLEOTIDE SEQUENCE [LARGE SCALE GENOMIC DNA]</scope>
    <source>
        <strain evidence="3 4">S21</strain>
    </source>
</reference>
<keyword evidence="2" id="KW-0812">Transmembrane</keyword>
<feature type="compositionally biased region" description="Low complexity" evidence="1">
    <location>
        <begin position="73"/>
        <end position="91"/>
    </location>
</feature>
<evidence type="ECO:0000313" key="4">
    <source>
        <dbReference type="Proteomes" id="UP000192445"/>
    </source>
</evidence>
<dbReference type="Pfam" id="PF19721">
    <property type="entry name" value="DUF6215"/>
    <property type="match status" value="1"/>
</dbReference>
<dbReference type="OrthoDB" id="3872863at2"/>
<keyword evidence="2" id="KW-0472">Membrane</keyword>
<evidence type="ECO:0000256" key="2">
    <source>
        <dbReference type="SAM" id="Phobius"/>
    </source>
</evidence>
<organism evidence="3 4">
    <name type="scientific">Streptomyces violaceoruber</name>
    <dbReference type="NCBI Taxonomy" id="1935"/>
    <lineage>
        <taxon>Bacteria</taxon>
        <taxon>Bacillati</taxon>
        <taxon>Actinomycetota</taxon>
        <taxon>Actinomycetes</taxon>
        <taxon>Kitasatosporales</taxon>
        <taxon>Streptomycetaceae</taxon>
        <taxon>Streptomyces</taxon>
        <taxon>Streptomyces violaceoruber group</taxon>
    </lineage>
</organism>
<name>A0A1V0UKT6_STRVN</name>
<dbReference type="KEGG" id="svu:B1H20_32165"/>
<evidence type="ECO:0000313" key="3">
    <source>
        <dbReference type="EMBL" id="ARF65558.1"/>
    </source>
</evidence>
<accession>A0A1V0UKT6</accession>
<dbReference type="RefSeq" id="WP_083193711.1">
    <property type="nucleotide sequence ID" value="NZ_CP020570.1"/>
</dbReference>
<feature type="compositionally biased region" description="Basic and acidic residues" evidence="1">
    <location>
        <begin position="151"/>
        <end position="161"/>
    </location>
</feature>
<feature type="region of interest" description="Disordered" evidence="1">
    <location>
        <begin position="73"/>
        <end position="100"/>
    </location>
</feature>
<sequence length="338" mass="34965">MLGFFLRLLPFWVREPLLIVIGSVVGLRLLHIAVLEKEWAPAGIGAVFLLLAAVSIHRVVQAVRARRGASAGAAEAGLPGQPQPVAARSAAPPVPPAAPAPPKEIHAGVQVFAAFAVFGVLAASVWLGPRLLPPEGEDGGTPRAAACPSEEDAKSEKTPDAYKKADVVTGADLCEALNTPDLAGLLGTPGEIATTASGDNGTAALTGGKVARPVAEVRFDTYTVNVSVTYNKLSMDQYVKLMEFGNETDVRKSTVFDRSAVFFSQPTMAIEIDLGGGGTGGPVTDGPLARNLAVALDGKDRGGYCEVTVWSDAGTLPDDNALLDIAETVLPAIPERGA</sequence>
<protein>
    <submittedName>
        <fullName evidence="3">Uncharacterized protein</fullName>
    </submittedName>
</protein>
<dbReference type="InterPro" id="IPR046187">
    <property type="entry name" value="DUF6215"/>
</dbReference>
<evidence type="ECO:0000256" key="1">
    <source>
        <dbReference type="SAM" id="MobiDB-lite"/>
    </source>
</evidence>
<dbReference type="Proteomes" id="UP000192445">
    <property type="component" value="Chromosome"/>
</dbReference>
<keyword evidence="2" id="KW-1133">Transmembrane helix</keyword>
<gene>
    <name evidence="3" type="ORF">B1H20_32165</name>
</gene>